<feature type="domain" description="Class II aldolase/adducin N-terminal" evidence="7">
    <location>
        <begin position="25"/>
        <end position="220"/>
    </location>
</feature>
<comment type="function">
    <text evidence="6">Catalyzes the dehydration of methylthioribulose-1-phosphate (MTRu-1-P) into 2,3-diketo-5-methylthiopentyl-1-phosphate (DK-MTP-1-P).</text>
</comment>
<keyword evidence="9" id="KW-1185">Reference proteome</keyword>
<dbReference type="SUPFAM" id="SSF53639">
    <property type="entry name" value="AraD/HMP-PK domain-like"/>
    <property type="match status" value="1"/>
</dbReference>
<comment type="similarity">
    <text evidence="6">Belongs to the aldolase class II family. MtnB subfamily.</text>
</comment>
<organism evidence="8 9">
    <name type="scientific">Prosthecomicrobium pneumaticum</name>
    <dbReference type="NCBI Taxonomy" id="81895"/>
    <lineage>
        <taxon>Bacteria</taxon>
        <taxon>Pseudomonadati</taxon>
        <taxon>Pseudomonadota</taxon>
        <taxon>Alphaproteobacteria</taxon>
        <taxon>Hyphomicrobiales</taxon>
        <taxon>Kaistiaceae</taxon>
        <taxon>Prosthecomicrobium</taxon>
    </lineage>
</organism>
<keyword evidence="2 6" id="KW-0479">Metal-binding</keyword>
<evidence type="ECO:0000313" key="8">
    <source>
        <dbReference type="EMBL" id="MBB5754371.1"/>
    </source>
</evidence>
<dbReference type="InterPro" id="IPR001303">
    <property type="entry name" value="Aldolase_II/adducin_N"/>
</dbReference>
<evidence type="ECO:0000256" key="5">
    <source>
        <dbReference type="ARBA" id="ARBA00023239"/>
    </source>
</evidence>
<protein>
    <recommendedName>
        <fullName evidence="6">Methylthioribulose-1-phosphate dehydratase</fullName>
        <shortName evidence="6">MTRu-1-P dehydratase</shortName>
        <ecNumber evidence="6">4.2.1.109</ecNumber>
    </recommendedName>
</protein>
<dbReference type="GO" id="GO:0005829">
    <property type="term" value="C:cytosol"/>
    <property type="evidence" value="ECO:0007669"/>
    <property type="project" value="TreeGrafter"/>
</dbReference>
<comment type="catalytic activity">
    <reaction evidence="6">
        <text>5-(methylsulfanyl)-D-ribulose 1-phosphate = 5-methylsulfanyl-2,3-dioxopentyl phosphate + H2O</text>
        <dbReference type="Rhea" id="RHEA:15549"/>
        <dbReference type="ChEBI" id="CHEBI:15377"/>
        <dbReference type="ChEBI" id="CHEBI:58548"/>
        <dbReference type="ChEBI" id="CHEBI:58828"/>
        <dbReference type="EC" id="4.2.1.109"/>
    </reaction>
</comment>
<evidence type="ECO:0000256" key="1">
    <source>
        <dbReference type="ARBA" id="ARBA00022605"/>
    </source>
</evidence>
<dbReference type="GO" id="GO:0008270">
    <property type="term" value="F:zinc ion binding"/>
    <property type="evidence" value="ECO:0007669"/>
    <property type="project" value="UniProtKB-UniRule"/>
</dbReference>
<dbReference type="GO" id="GO:0016832">
    <property type="term" value="F:aldehyde-lyase activity"/>
    <property type="evidence" value="ECO:0007669"/>
    <property type="project" value="TreeGrafter"/>
</dbReference>
<evidence type="ECO:0000256" key="6">
    <source>
        <dbReference type="HAMAP-Rule" id="MF_01677"/>
    </source>
</evidence>
<dbReference type="GO" id="GO:0046570">
    <property type="term" value="F:methylthioribulose 1-phosphate dehydratase activity"/>
    <property type="evidence" value="ECO:0007669"/>
    <property type="project" value="UniProtKB-UniRule"/>
</dbReference>
<comment type="caution">
    <text evidence="8">The sequence shown here is derived from an EMBL/GenBank/DDBJ whole genome shotgun (WGS) entry which is preliminary data.</text>
</comment>
<comment type="pathway">
    <text evidence="6">Amino-acid biosynthesis; L-methionine biosynthesis via salvage pathway; L-methionine from S-methyl-5-thio-alpha-D-ribose 1-phosphate: step 2/6.</text>
</comment>
<keyword evidence="4 6" id="KW-0486">Methionine biosynthesis</keyword>
<evidence type="ECO:0000259" key="7">
    <source>
        <dbReference type="SMART" id="SM01007"/>
    </source>
</evidence>
<reference evidence="8 9" key="1">
    <citation type="submission" date="2020-08" db="EMBL/GenBank/DDBJ databases">
        <title>Genomic Encyclopedia of Type Strains, Phase IV (KMG-IV): sequencing the most valuable type-strain genomes for metagenomic binning, comparative biology and taxonomic classification.</title>
        <authorList>
            <person name="Goeker M."/>
        </authorList>
    </citation>
    <scope>NUCLEOTIDE SEQUENCE [LARGE SCALE GENOMIC DNA]</scope>
    <source>
        <strain evidence="8 9">DSM 16268</strain>
    </source>
</reference>
<evidence type="ECO:0000256" key="3">
    <source>
        <dbReference type="ARBA" id="ARBA00022833"/>
    </source>
</evidence>
<dbReference type="SMART" id="SM01007">
    <property type="entry name" value="Aldolase_II"/>
    <property type="match status" value="1"/>
</dbReference>
<evidence type="ECO:0000256" key="2">
    <source>
        <dbReference type="ARBA" id="ARBA00022723"/>
    </source>
</evidence>
<dbReference type="InterPro" id="IPR017714">
    <property type="entry name" value="MethylthioRu-1-P_deHdtase_MtnB"/>
</dbReference>
<keyword evidence="1 6" id="KW-0028">Amino-acid biosynthesis</keyword>
<dbReference type="RefSeq" id="WP_183857823.1">
    <property type="nucleotide sequence ID" value="NZ_JACHOO010000008.1"/>
</dbReference>
<sequence>MTSNSLHAIEGQRDRAEAAVAAATDAVIAAGRAAAGRHWVPATSGNFSVRIDGGRAAMTRSGVDKGALSAADILIQPLDAPLLPGSSAEAPLHVALYRADPAIGAIFHVHSPAATVLSRLALEDESAEDAVRLEGWELQKALKGVRTHEAVVEVPVFANDQDTVRLAALVDARFAAPREAGLHIAPGYLLAGHGLYAFGADAAEAWRHLEALETLLEQERSYRRSRR</sequence>
<dbReference type="Proteomes" id="UP000523821">
    <property type="component" value="Unassembled WGS sequence"/>
</dbReference>
<comment type="cofactor">
    <cofactor evidence="6">
        <name>Zn(2+)</name>
        <dbReference type="ChEBI" id="CHEBI:29105"/>
    </cofactor>
    <text evidence="6">Binds 1 zinc ion per subunit.</text>
</comment>
<keyword evidence="5 6" id="KW-0456">Lyase</keyword>
<dbReference type="Pfam" id="PF00596">
    <property type="entry name" value="Aldolase_II"/>
    <property type="match status" value="1"/>
</dbReference>
<name>A0A7W9L3B2_9HYPH</name>
<dbReference type="AlphaFoldDB" id="A0A7W9L3B2"/>
<proteinExistence type="inferred from homology"/>
<dbReference type="InterPro" id="IPR050197">
    <property type="entry name" value="Aldolase_class_II_sugar_metab"/>
</dbReference>
<dbReference type="UniPathway" id="UPA00904">
    <property type="reaction ID" value="UER00875"/>
</dbReference>
<dbReference type="GO" id="GO:0019323">
    <property type="term" value="P:pentose catabolic process"/>
    <property type="evidence" value="ECO:0007669"/>
    <property type="project" value="TreeGrafter"/>
</dbReference>
<dbReference type="PANTHER" id="PTHR22789">
    <property type="entry name" value="FUCULOSE PHOSPHATE ALDOLASE"/>
    <property type="match status" value="1"/>
</dbReference>
<accession>A0A7W9L3B2</accession>
<dbReference type="Gene3D" id="3.40.225.10">
    <property type="entry name" value="Class II aldolase/adducin N-terminal domain"/>
    <property type="match status" value="1"/>
</dbReference>
<evidence type="ECO:0000313" key="9">
    <source>
        <dbReference type="Proteomes" id="UP000523821"/>
    </source>
</evidence>
<gene>
    <name evidence="6" type="primary">mtnB</name>
    <name evidence="8" type="ORF">GGQ63_003457</name>
</gene>
<dbReference type="InterPro" id="IPR036409">
    <property type="entry name" value="Aldolase_II/adducin_N_sf"/>
</dbReference>
<dbReference type="PANTHER" id="PTHR22789:SF0">
    <property type="entry name" value="3-OXO-TETRONATE 4-PHOSPHATE DECARBOXYLASE-RELATED"/>
    <property type="match status" value="1"/>
</dbReference>
<dbReference type="EMBL" id="JACHOO010000008">
    <property type="protein sequence ID" value="MBB5754371.1"/>
    <property type="molecule type" value="Genomic_DNA"/>
</dbReference>
<feature type="binding site" evidence="6">
    <location>
        <position position="110"/>
    </location>
    <ligand>
        <name>Zn(2+)</name>
        <dbReference type="ChEBI" id="CHEBI:29105"/>
    </ligand>
</feature>
<evidence type="ECO:0000256" key="4">
    <source>
        <dbReference type="ARBA" id="ARBA00023167"/>
    </source>
</evidence>
<dbReference type="EC" id="4.2.1.109" evidence="6"/>
<feature type="binding site" evidence="6">
    <location>
        <position position="108"/>
    </location>
    <ligand>
        <name>Zn(2+)</name>
        <dbReference type="ChEBI" id="CHEBI:29105"/>
    </ligand>
</feature>
<dbReference type="NCBIfam" id="TIGR03328">
    <property type="entry name" value="salvage_mtnB"/>
    <property type="match status" value="1"/>
</dbReference>
<dbReference type="GO" id="GO:0019509">
    <property type="term" value="P:L-methionine salvage from methylthioadenosine"/>
    <property type="evidence" value="ECO:0007669"/>
    <property type="project" value="UniProtKB-UniRule"/>
</dbReference>
<dbReference type="HAMAP" id="MF_01677">
    <property type="entry name" value="Salvage_MtnB"/>
    <property type="match status" value="1"/>
</dbReference>
<keyword evidence="3 6" id="KW-0862">Zinc</keyword>